<name>A0A643EWN0_9HYPH</name>
<dbReference type="Gene3D" id="2.40.128.130">
    <property type="entry name" value="Autotransporter beta-domain"/>
    <property type="match status" value="1"/>
</dbReference>
<comment type="caution">
    <text evidence="4">The sequence shown here is derived from an EMBL/GenBank/DDBJ whole genome shotgun (WGS) entry which is preliminary data.</text>
</comment>
<reference evidence="4" key="1">
    <citation type="submission" date="2019-09" db="EMBL/GenBank/DDBJ databases">
        <title>Draft genome sequences of 48 bacterial type strains from the CCUG.</title>
        <authorList>
            <person name="Tunovic T."/>
            <person name="Pineiro-Iglesias B."/>
            <person name="Unosson C."/>
            <person name="Inganas E."/>
            <person name="Ohlen M."/>
            <person name="Cardew S."/>
            <person name="Jensie-Markopoulos S."/>
            <person name="Salva-Serra F."/>
            <person name="Jaen-Luchoro D."/>
            <person name="Karlsson R."/>
            <person name="Svensson-Stadler L."/>
            <person name="Chun J."/>
            <person name="Moore E."/>
        </authorList>
    </citation>
    <scope>NUCLEOTIDE SEQUENCE</scope>
    <source>
        <strain evidence="4">CCUG 50899</strain>
    </source>
</reference>
<gene>
    <name evidence="4" type="ORF">F7Q93_20445</name>
</gene>
<protein>
    <submittedName>
        <fullName evidence="4">Autotransporter domain-containing protein</fullName>
    </submittedName>
</protein>
<organism evidence="4">
    <name type="scientific">Brucella pituitosa</name>
    <dbReference type="NCBI Taxonomy" id="571256"/>
    <lineage>
        <taxon>Bacteria</taxon>
        <taxon>Pseudomonadati</taxon>
        <taxon>Pseudomonadota</taxon>
        <taxon>Alphaproteobacteria</taxon>
        <taxon>Hyphomicrobiales</taxon>
        <taxon>Brucellaceae</taxon>
        <taxon>Brucella/Ochrobactrum group</taxon>
        <taxon>Brucella</taxon>
    </lineage>
</organism>
<dbReference type="SUPFAM" id="SSF103515">
    <property type="entry name" value="Autotransporter"/>
    <property type="match status" value="1"/>
</dbReference>
<dbReference type="NCBIfam" id="TIGR01414">
    <property type="entry name" value="autotrans_barl"/>
    <property type="match status" value="1"/>
</dbReference>
<evidence type="ECO:0000256" key="1">
    <source>
        <dbReference type="ARBA" id="ARBA00022729"/>
    </source>
</evidence>
<sequence>MPHGESQDTNATLNTNIKFFYTPPSCSSSALTRSTALYATLFALCIASSPLAAENLTVDVSIAGGDGGDGNGGIGGVGGSVGHGTGSGGDGGSGNSEGQAGTGGGLGGTIGVIAGAIDGGGGAALSGRGGGGGGGSGIVLSGANTITNNSNIAGGNGGNGEFSSDNYANGGGGGDGITLKSATGTLLVNNAGASISGGGGGAGSSIYGSGGSGGDGISLEGDNSTIINAGTISGGGGAFQSISAGHAVSLTGDNNQLELWSTSIINGDVVATGSGNVLTLGGSTNGSFNASALGGQYQGFDKLEKSGSSSWTITGDASGFTGTTIVRSGALSLEGTLGGTFIVQNGALSIDGGNFGWAGAPGQSFVGQNAGDDAELLIANGGQLTTVDKLHIADMTGSRGFVGVQGDGSSLSVNDLTIGFAGDGTLSVTDSGHVSTTAFMNVGGGNYGQLGTGSLLIDGAGSTVAIGTSLQIAALGDGANGSVTLSNGGLLSAAVVRMLARNETGSATINIGAAAGDAATGAGILDTPFIDLNTSGSLVFNHNSTNYSFTSVIAGKGAISHKAGVTTFAADSDDFRGTTNVSGGTLLVGKQAGDGSLGGTVNVLSGGTLGGAGSVGRTDVEAGGALLGQQGQRLTFRDGLTLNSDSTINVALGNPSTTSLFHVAGNLTLDGTLNITDQGGFGAGVYRLFDYVSFVNNGLEIGSIPSSVVAGDLLIQTAISGQINLINASGQILGFWDGSNAAVFDNNKVNGGSGIWRADGRNWTTENGAVNGPFQPNPTYAVFQGTAGTVDVDNTAGAINVTGMQFAVNGYRIEGDPIALQGTGGESIFRVGDGTVAGTGMTATIASDITGASSLVKSDYGTLVLSGNNSYTGGTKLRAGTVSIGSDTNLGAASTNLMFSGGTLATTAGFVTDRDVILSGAGTFDVAASTELGLNGAVTGAGDLIKSGGGTLRLSNATNSYGNAFVQSGTLIGDAGSISGNIGNAGTVVFNQLTDGSFAGDIAGLDGVSGSMIKQGAGSLTLTGASKLDWIIDSGNVTTAAGRFNRNADIASGASLTFDQTDGTAYEGVLTGAGRVIKTGSATVFYNGDSSFFEGSTEITNGAIIVGSDATHANAVLGGSFNVETDGVLGGHGTVGSGAGSLVTITSGGTIAPGNSIGTFKVNGSLTFDSGSIYQAEITPALESDLINASGTVTIHGGTVYAVKTAGLYSPGSRWAIIGADGGVSGAFDNLDQNMPFVDLALAYNANHVYIDVVRNTVAFCEIAETRNQCATGNGLESTGGSNSAYNAVAALPDETGARNALDQLSGEIHASVKTALIEDSHFVRDAAINRIRSAFDGDTPSMKAVPFDSRTVTNSVQSNAGGLTVWGQGLGAWSDYDSNSNAATLKYSTGGFLFGADAPVFDTWRLGVVAGYSHTNIHVDERFSQGDSDNYHLGVYGGTSLNMGGGTLGLRTGLSYSWHEMDFSRSVSFPGFSDNLESSYSAETFQAFGDLGYRLDTDIADFEPFAALAYVTLRTDDFAENGATAALHASSQITDTTFTTLGIRASTEFAIGSMNATARAVLGWRHAFGDATPISSLAFSAGENFTIAGASIAEDAALIETGFDMVLTPSATLGLSYQGQLASSAKQHGFKANLALRF</sequence>
<accession>A0A643EWN0</accession>
<feature type="region of interest" description="Disordered" evidence="2">
    <location>
        <begin position="73"/>
        <end position="101"/>
    </location>
</feature>
<dbReference type="InterPro" id="IPR005546">
    <property type="entry name" value="Autotransporte_beta"/>
</dbReference>
<dbReference type="SUPFAM" id="SSF51126">
    <property type="entry name" value="Pectin lyase-like"/>
    <property type="match status" value="2"/>
</dbReference>
<feature type="domain" description="Autotransporter" evidence="3">
    <location>
        <begin position="1359"/>
        <end position="1639"/>
    </location>
</feature>
<dbReference type="GO" id="GO:0019867">
    <property type="term" value="C:outer membrane"/>
    <property type="evidence" value="ECO:0007669"/>
    <property type="project" value="InterPro"/>
</dbReference>
<dbReference type="InterPro" id="IPR006315">
    <property type="entry name" value="OM_autotransptr_brl_dom"/>
</dbReference>
<evidence type="ECO:0000313" key="4">
    <source>
        <dbReference type="EMBL" id="KAB0567763.1"/>
    </source>
</evidence>
<evidence type="ECO:0000256" key="2">
    <source>
        <dbReference type="SAM" id="MobiDB-lite"/>
    </source>
</evidence>
<dbReference type="EMBL" id="VZPE01000010">
    <property type="protein sequence ID" value="KAB0567763.1"/>
    <property type="molecule type" value="Genomic_DNA"/>
</dbReference>
<dbReference type="Pfam" id="PF03797">
    <property type="entry name" value="Autotransporter"/>
    <property type="match status" value="1"/>
</dbReference>
<dbReference type="Pfam" id="PF12951">
    <property type="entry name" value="PATR"/>
    <property type="match status" value="5"/>
</dbReference>
<dbReference type="PROSITE" id="PS51208">
    <property type="entry name" value="AUTOTRANSPORTER"/>
    <property type="match status" value="1"/>
</dbReference>
<dbReference type="InterPro" id="IPR036709">
    <property type="entry name" value="Autotransporte_beta_dom_sf"/>
</dbReference>
<dbReference type="InterPro" id="IPR013425">
    <property type="entry name" value="Autotrns_rpt"/>
</dbReference>
<dbReference type="NCBIfam" id="TIGR02601">
    <property type="entry name" value="autotrns_rpt"/>
    <property type="match status" value="2"/>
</dbReference>
<proteinExistence type="predicted"/>
<keyword evidence="1" id="KW-0732">Signal</keyword>
<dbReference type="SMART" id="SM00869">
    <property type="entry name" value="Autotransporter"/>
    <property type="match status" value="1"/>
</dbReference>
<dbReference type="InterPro" id="IPR011050">
    <property type="entry name" value="Pectin_lyase_fold/virulence"/>
</dbReference>
<evidence type="ECO:0000259" key="3">
    <source>
        <dbReference type="PROSITE" id="PS51208"/>
    </source>
</evidence>
<dbReference type="RefSeq" id="WP_128094610.1">
    <property type="nucleotide sequence ID" value="NZ_JBHEEN010000010.1"/>
</dbReference>